<dbReference type="EMBL" id="QNUK01000059">
    <property type="protein sequence ID" value="KAF5904317.1"/>
    <property type="molecule type" value="Genomic_DNA"/>
</dbReference>
<keyword evidence="3" id="KW-0966">Cell projection</keyword>
<proteinExistence type="inferred from homology"/>
<comment type="caution">
    <text evidence="6">The sequence shown here is derived from an EMBL/GenBank/DDBJ whole genome shotgun (WGS) entry which is preliminary data.</text>
</comment>
<dbReference type="InterPro" id="IPR029058">
    <property type="entry name" value="AB_hydrolase_fold"/>
</dbReference>
<evidence type="ECO:0000259" key="5">
    <source>
        <dbReference type="Pfam" id="PF00975"/>
    </source>
</evidence>
<dbReference type="PRINTS" id="PR00511">
    <property type="entry name" value="TEKTIN"/>
</dbReference>
<feature type="non-terminal residue" evidence="6">
    <location>
        <position position="560"/>
    </location>
</feature>
<dbReference type="GO" id="GO:0032787">
    <property type="term" value="P:monocarboxylic acid metabolic process"/>
    <property type="evidence" value="ECO:0007669"/>
    <property type="project" value="UniProtKB-ARBA"/>
</dbReference>
<dbReference type="InterPro" id="IPR000435">
    <property type="entry name" value="Tektins"/>
</dbReference>
<dbReference type="GO" id="GO:0060271">
    <property type="term" value="P:cilium assembly"/>
    <property type="evidence" value="ECO:0007669"/>
    <property type="project" value="UniProtKB-UniRule"/>
</dbReference>
<evidence type="ECO:0000256" key="2">
    <source>
        <dbReference type="ARBA" id="ARBA00022490"/>
    </source>
</evidence>
<keyword evidence="2" id="KW-0963">Cytoplasm</keyword>
<dbReference type="Proteomes" id="UP000727407">
    <property type="component" value="Unassembled WGS sequence"/>
</dbReference>
<feature type="coiled-coil region" evidence="4">
    <location>
        <begin position="469"/>
        <end position="503"/>
    </location>
</feature>
<feature type="non-terminal residue" evidence="6">
    <location>
        <position position="1"/>
    </location>
</feature>
<dbReference type="OrthoDB" id="440745at2759"/>
<evidence type="ECO:0000256" key="4">
    <source>
        <dbReference type="SAM" id="Coils"/>
    </source>
</evidence>
<dbReference type="InterPro" id="IPR048256">
    <property type="entry name" value="Tektin-like"/>
</dbReference>
<organism evidence="6 7">
    <name type="scientific">Clarias magur</name>
    <name type="common">Asian catfish</name>
    <name type="synonym">Macropteronotus magur</name>
    <dbReference type="NCBI Taxonomy" id="1594786"/>
    <lineage>
        <taxon>Eukaryota</taxon>
        <taxon>Metazoa</taxon>
        <taxon>Chordata</taxon>
        <taxon>Craniata</taxon>
        <taxon>Vertebrata</taxon>
        <taxon>Euteleostomi</taxon>
        <taxon>Actinopterygii</taxon>
        <taxon>Neopterygii</taxon>
        <taxon>Teleostei</taxon>
        <taxon>Ostariophysi</taxon>
        <taxon>Siluriformes</taxon>
        <taxon>Clariidae</taxon>
        <taxon>Clarias</taxon>
    </lineage>
</organism>
<keyword evidence="7" id="KW-1185">Reference proteome</keyword>
<feature type="domain" description="Thioesterase" evidence="5">
    <location>
        <begin position="18"/>
        <end position="189"/>
    </location>
</feature>
<accession>A0A8J4UQF2</accession>
<dbReference type="GO" id="GO:0005634">
    <property type="term" value="C:nucleus"/>
    <property type="evidence" value="ECO:0007669"/>
    <property type="project" value="TreeGrafter"/>
</dbReference>
<dbReference type="InterPro" id="IPR001031">
    <property type="entry name" value="Thioesterase"/>
</dbReference>
<dbReference type="SUPFAM" id="SSF53474">
    <property type="entry name" value="alpha/beta-Hydrolases"/>
    <property type="match status" value="1"/>
</dbReference>
<gene>
    <name evidence="6" type="primary">tekt2</name>
    <name evidence="6" type="ORF">DAT39_005959</name>
</gene>
<evidence type="ECO:0000256" key="1">
    <source>
        <dbReference type="ARBA" id="ARBA00007209"/>
    </source>
</evidence>
<comment type="similarity">
    <text evidence="1 3">Belongs to the tektin family.</text>
</comment>
<dbReference type="PANTHER" id="PTHR19960:SF7">
    <property type="entry name" value="TEKTIN"/>
    <property type="match status" value="1"/>
</dbReference>
<keyword evidence="3" id="KW-0969">Cilium</keyword>
<dbReference type="PANTHER" id="PTHR19960">
    <property type="entry name" value="TEKTIN"/>
    <property type="match status" value="1"/>
</dbReference>
<protein>
    <recommendedName>
        <fullName evidence="3">Tektin</fullName>
    </recommendedName>
</protein>
<dbReference type="Gene3D" id="3.40.50.1820">
    <property type="entry name" value="alpha/beta hydrolase"/>
    <property type="match status" value="1"/>
</dbReference>
<dbReference type="Pfam" id="PF03148">
    <property type="entry name" value="Tektin"/>
    <property type="match status" value="1"/>
</dbReference>
<dbReference type="AlphaFoldDB" id="A0A8J4UQF2"/>
<evidence type="ECO:0000313" key="7">
    <source>
        <dbReference type="Proteomes" id="UP000727407"/>
    </source>
</evidence>
<sequence>EMDKVVTCFSKRPEAVARLICFPWAGGGSIHYARWGRLLNHSIEVYSVRLPGRESRGKEPFFQNMQQILDEVLAVLLPELKEKPFAVFGHSFGAMTSYAFAERVKNVYNLEPVHVFLSGASAPYSETRLQAPRRSHLSDEEFLQWMISLGGTPPEILASPEALKLFMPALKADLNVVENYNDCRSYAWYSCLVLIIVSVDMASLSIKPGLRCTVPDWINSNNESSATAKHTRHQSHQTRMESRALCNETTNKTTWGEYDSNRRLSDRISDITDWKKSLEACAEEVDTEMDALTLTKEAAERALAATVLPLEVTKECLTLRDGRRGNELVSDPVEAELKKEVEVIDKAQQVLQQSIEQAFKQLCLLQEARHQLTLDLQHKVEALDIDMSCLLLTVSSPEISLKPNPTRIPPGSTTPEQWLQFSQHNIIQAKEEMQASLHLRENINITIAQVQNELETQRIATRFASRKRTHQLEQAHQELQWQIKSSQDEINELKEDILRLERDLQAKMAPLKLAHTRLEYRTRRPGVDLCRDETQFGLVEETHQLNSSILALKQKLAQAR</sequence>
<name>A0A8J4UQF2_CLAMG</name>
<reference evidence="6" key="1">
    <citation type="submission" date="2020-07" db="EMBL/GenBank/DDBJ databases">
        <title>Clarias magur genome sequencing, assembly and annotation.</title>
        <authorList>
            <person name="Kushwaha B."/>
            <person name="Kumar R."/>
            <person name="Das P."/>
            <person name="Joshi C.G."/>
            <person name="Kumar D."/>
            <person name="Nagpure N.S."/>
            <person name="Pandey M."/>
            <person name="Agarwal S."/>
            <person name="Srivastava S."/>
            <person name="Singh M."/>
            <person name="Sahoo L."/>
            <person name="Jayasankar P."/>
            <person name="Meher P.K."/>
            <person name="Koringa P.G."/>
            <person name="Iquebal M.A."/>
            <person name="Das S.P."/>
            <person name="Bit A."/>
            <person name="Patnaik S."/>
            <person name="Patel N."/>
            <person name="Shah T.M."/>
            <person name="Hinsu A."/>
            <person name="Jena J.K."/>
        </authorList>
    </citation>
    <scope>NUCLEOTIDE SEQUENCE</scope>
    <source>
        <strain evidence="6">CIFAMagur01</strain>
        <tissue evidence="6">Testis</tissue>
    </source>
</reference>
<evidence type="ECO:0000313" key="6">
    <source>
        <dbReference type="EMBL" id="KAF5904317.1"/>
    </source>
</evidence>
<dbReference type="Pfam" id="PF00975">
    <property type="entry name" value="Thioesterase"/>
    <property type="match status" value="1"/>
</dbReference>
<comment type="subcellular location">
    <subcellularLocation>
        <location evidence="3">Cytoplasm</location>
        <location evidence="3">Cytoskeleton</location>
        <location evidence="3">Cilium axoneme</location>
    </subcellularLocation>
</comment>
<dbReference type="GO" id="GO:0060294">
    <property type="term" value="P:cilium movement involved in cell motility"/>
    <property type="evidence" value="ECO:0007669"/>
    <property type="project" value="UniProtKB-UniRule"/>
</dbReference>
<evidence type="ECO:0000256" key="3">
    <source>
        <dbReference type="RuleBase" id="RU367040"/>
    </source>
</evidence>
<keyword evidence="4" id="KW-0175">Coiled coil</keyword>
<dbReference type="GO" id="GO:0015630">
    <property type="term" value="C:microtubule cytoskeleton"/>
    <property type="evidence" value="ECO:0007669"/>
    <property type="project" value="UniProtKB-UniRule"/>
</dbReference>
<keyword evidence="3" id="KW-0282">Flagellum</keyword>
<dbReference type="GO" id="GO:0005930">
    <property type="term" value="C:axoneme"/>
    <property type="evidence" value="ECO:0007669"/>
    <property type="project" value="UniProtKB-SubCell"/>
</dbReference>